<keyword evidence="2" id="KW-0268">Exocytosis</keyword>
<dbReference type="AlphaFoldDB" id="A0A1V9WY90"/>
<evidence type="ECO:0000256" key="1">
    <source>
        <dbReference type="ARBA" id="ARBA00004175"/>
    </source>
</evidence>
<dbReference type="GO" id="GO:0044218">
    <property type="term" value="C:other organism cell membrane"/>
    <property type="evidence" value="ECO:0007669"/>
    <property type="project" value="UniProtKB-KW"/>
</dbReference>
<dbReference type="InterPro" id="IPR036770">
    <property type="entry name" value="Ankyrin_rpt-contain_sf"/>
</dbReference>
<dbReference type="GO" id="GO:0006887">
    <property type="term" value="P:exocytosis"/>
    <property type="evidence" value="ECO:0007669"/>
    <property type="project" value="UniProtKB-KW"/>
</dbReference>
<gene>
    <name evidence="8" type="ORF">BIW11_05033</name>
</gene>
<evidence type="ECO:0000313" key="9">
    <source>
        <dbReference type="Proteomes" id="UP000192247"/>
    </source>
</evidence>
<keyword evidence="4" id="KW-0528">Neurotoxin</keyword>
<evidence type="ECO:0000256" key="4">
    <source>
        <dbReference type="ARBA" id="ARBA00023028"/>
    </source>
</evidence>
<dbReference type="Gene3D" id="1.25.40.20">
    <property type="entry name" value="Ankyrin repeat-containing domain"/>
    <property type="match status" value="1"/>
</dbReference>
<dbReference type="OrthoDB" id="10257049at2759"/>
<dbReference type="InterPro" id="IPR052452">
    <property type="entry name" value="Ankyrin-MYND_dom_contain_2"/>
</dbReference>
<proteinExistence type="predicted"/>
<dbReference type="SUPFAM" id="SSF48403">
    <property type="entry name" value="Ankyrin repeat"/>
    <property type="match status" value="1"/>
</dbReference>
<dbReference type="GO" id="GO:0044231">
    <property type="term" value="C:host cell presynaptic membrane"/>
    <property type="evidence" value="ECO:0007669"/>
    <property type="project" value="UniProtKB-KW"/>
</dbReference>
<dbReference type="STRING" id="418985.A0A1V9WY90"/>
<dbReference type="PROSITE" id="PS50297">
    <property type="entry name" value="ANK_REP_REGION"/>
    <property type="match status" value="1"/>
</dbReference>
<dbReference type="Pfam" id="PF12796">
    <property type="entry name" value="Ank_2"/>
    <property type="match status" value="1"/>
</dbReference>
<organism evidence="8 9">
    <name type="scientific">Tropilaelaps mercedesae</name>
    <dbReference type="NCBI Taxonomy" id="418985"/>
    <lineage>
        <taxon>Eukaryota</taxon>
        <taxon>Metazoa</taxon>
        <taxon>Ecdysozoa</taxon>
        <taxon>Arthropoda</taxon>
        <taxon>Chelicerata</taxon>
        <taxon>Arachnida</taxon>
        <taxon>Acari</taxon>
        <taxon>Parasitiformes</taxon>
        <taxon>Mesostigmata</taxon>
        <taxon>Gamasina</taxon>
        <taxon>Dermanyssoidea</taxon>
        <taxon>Laelapidae</taxon>
        <taxon>Tropilaelaps</taxon>
    </lineage>
</organism>
<evidence type="ECO:0000256" key="3">
    <source>
        <dbReference type="ARBA" id="ARBA00022537"/>
    </source>
</evidence>
<keyword evidence="5" id="KW-1053">Target membrane</keyword>
<reference evidence="8 9" key="1">
    <citation type="journal article" date="2017" name="Gigascience">
        <title>Draft genome of the honey bee ectoparasitic mite, Tropilaelaps mercedesae, is shaped by the parasitic life history.</title>
        <authorList>
            <person name="Dong X."/>
            <person name="Armstrong S.D."/>
            <person name="Xia D."/>
            <person name="Makepeace B.L."/>
            <person name="Darby A.C."/>
            <person name="Kadowaki T."/>
        </authorList>
    </citation>
    <scope>NUCLEOTIDE SEQUENCE [LARGE SCALE GENOMIC DNA]</scope>
    <source>
        <strain evidence="8">Wuxi-XJTLU</strain>
    </source>
</reference>
<dbReference type="PANTHER" id="PTHR24150">
    <property type="entry name" value="ANKYRIN REPEAT AND MYND DOMAIN-CONTAINING PROTEIN 2"/>
    <property type="match status" value="1"/>
</dbReference>
<name>A0A1V9WY90_9ACAR</name>
<dbReference type="InterPro" id="IPR002110">
    <property type="entry name" value="Ankyrin_rpt"/>
</dbReference>
<dbReference type="PANTHER" id="PTHR24150:SF8">
    <property type="entry name" value="ANKYRIN REPEAT AND MYND DOMAIN-CONTAINING PROTEIN 2"/>
    <property type="match status" value="1"/>
</dbReference>
<keyword evidence="9" id="KW-1185">Reference proteome</keyword>
<feature type="region of interest" description="Disordered" evidence="7">
    <location>
        <begin position="94"/>
        <end position="114"/>
    </location>
</feature>
<comment type="caution">
    <text evidence="8">The sequence shown here is derived from an EMBL/GenBank/DDBJ whole genome shotgun (WGS) entry which is preliminary data.</text>
</comment>
<evidence type="ECO:0000256" key="7">
    <source>
        <dbReference type="SAM" id="MobiDB-lite"/>
    </source>
</evidence>
<dbReference type="InParanoid" id="A0A1V9WY90"/>
<accession>A0A1V9WY90</accession>
<keyword evidence="3" id="KW-1052">Target cell membrane</keyword>
<evidence type="ECO:0000256" key="6">
    <source>
        <dbReference type="PROSITE-ProRule" id="PRU00023"/>
    </source>
</evidence>
<evidence type="ECO:0000256" key="5">
    <source>
        <dbReference type="ARBA" id="ARBA00023298"/>
    </source>
</evidence>
<sequence length="114" mass="12342">MTLLTLCQKKEPDMQVVKELLMLGKDKSGVNDLDDQGMTPLQHAAFKGNPDLVQLLIEHGACVNTYEHNEGYSTLMFGAISGNTRVVQLLLDAGEPNSFGDGGVLGSETRGRHN</sequence>
<feature type="repeat" description="ANK" evidence="6">
    <location>
        <begin position="36"/>
        <end position="68"/>
    </location>
</feature>
<dbReference type="PROSITE" id="PS50088">
    <property type="entry name" value="ANK_REPEAT"/>
    <property type="match status" value="1"/>
</dbReference>
<protein>
    <submittedName>
        <fullName evidence="8">Ankyrin repeat and MYND domain-containing protein 2-like</fullName>
    </submittedName>
</protein>
<evidence type="ECO:0000313" key="8">
    <source>
        <dbReference type="EMBL" id="OQR66187.1"/>
    </source>
</evidence>
<keyword evidence="5" id="KW-0472">Membrane</keyword>
<evidence type="ECO:0000256" key="2">
    <source>
        <dbReference type="ARBA" id="ARBA00022483"/>
    </source>
</evidence>
<dbReference type="SMART" id="SM00248">
    <property type="entry name" value="ANK"/>
    <property type="match status" value="2"/>
</dbReference>
<dbReference type="EMBL" id="MNPL01033448">
    <property type="protein sequence ID" value="OQR66187.1"/>
    <property type="molecule type" value="Genomic_DNA"/>
</dbReference>
<keyword evidence="4" id="KW-0800">Toxin</keyword>
<dbReference type="Proteomes" id="UP000192247">
    <property type="component" value="Unassembled WGS sequence"/>
</dbReference>
<keyword evidence="6" id="KW-0040">ANK repeat</keyword>
<keyword evidence="4" id="KW-0638">Presynaptic neurotoxin</keyword>
<comment type="subcellular location">
    <subcellularLocation>
        <location evidence="1">Target cell membrane</location>
    </subcellularLocation>
</comment>